<dbReference type="NCBIfam" id="TIGR00187">
    <property type="entry name" value="ribE"/>
    <property type="match status" value="1"/>
</dbReference>
<comment type="subunit">
    <text evidence="4">Homotrimer.</text>
</comment>
<protein>
    <recommendedName>
        <fullName evidence="6 10">Riboflavin synthase</fullName>
        <ecNumber evidence="5 10">2.5.1.9</ecNumber>
    </recommendedName>
</protein>
<evidence type="ECO:0000256" key="8">
    <source>
        <dbReference type="ARBA" id="ARBA00022679"/>
    </source>
</evidence>
<evidence type="ECO:0000313" key="13">
    <source>
        <dbReference type="EMBL" id="GGD18823.1"/>
    </source>
</evidence>
<dbReference type="GO" id="GO:0004746">
    <property type="term" value="F:riboflavin synthase activity"/>
    <property type="evidence" value="ECO:0007669"/>
    <property type="project" value="UniProtKB-UniRule"/>
</dbReference>
<feature type="domain" description="Lumazine-binding" evidence="12">
    <location>
        <begin position="1"/>
        <end position="96"/>
    </location>
</feature>
<evidence type="ECO:0000256" key="4">
    <source>
        <dbReference type="ARBA" id="ARBA00011233"/>
    </source>
</evidence>
<keyword evidence="7" id="KW-0686">Riboflavin biosynthesis</keyword>
<dbReference type="EC" id="2.5.1.9" evidence="5 10"/>
<dbReference type="InterPro" id="IPR026017">
    <property type="entry name" value="Lumazine-bd_dom"/>
</dbReference>
<dbReference type="RefSeq" id="WP_188160635.1">
    <property type="nucleotide sequence ID" value="NZ_BMGH01000002.1"/>
</dbReference>
<keyword evidence="14" id="KW-1185">Reference proteome</keyword>
<feature type="domain" description="Lumazine-binding" evidence="12">
    <location>
        <begin position="97"/>
        <end position="193"/>
    </location>
</feature>
<gene>
    <name evidence="13" type="ORF">GCM10011342_29440</name>
</gene>
<proteinExistence type="predicted"/>
<dbReference type="SUPFAM" id="SSF63380">
    <property type="entry name" value="Riboflavin synthase domain-like"/>
    <property type="match status" value="2"/>
</dbReference>
<dbReference type="InterPro" id="IPR017938">
    <property type="entry name" value="Riboflavin_synthase-like_b-brl"/>
</dbReference>
<evidence type="ECO:0000259" key="12">
    <source>
        <dbReference type="PROSITE" id="PS51177"/>
    </source>
</evidence>
<comment type="catalytic activity">
    <reaction evidence="1">
        <text>2 6,7-dimethyl-8-(1-D-ribityl)lumazine + H(+) = 5-amino-6-(D-ribitylamino)uracil + riboflavin</text>
        <dbReference type="Rhea" id="RHEA:20772"/>
        <dbReference type="ChEBI" id="CHEBI:15378"/>
        <dbReference type="ChEBI" id="CHEBI:15934"/>
        <dbReference type="ChEBI" id="CHEBI:57986"/>
        <dbReference type="ChEBI" id="CHEBI:58201"/>
        <dbReference type="EC" id="2.5.1.9"/>
    </reaction>
</comment>
<evidence type="ECO:0000313" key="14">
    <source>
        <dbReference type="Proteomes" id="UP000613582"/>
    </source>
</evidence>
<dbReference type="PIRSF" id="PIRSF000498">
    <property type="entry name" value="Riboflavin_syn_A"/>
    <property type="match status" value="1"/>
</dbReference>
<evidence type="ECO:0000256" key="9">
    <source>
        <dbReference type="ARBA" id="ARBA00022737"/>
    </source>
</evidence>
<evidence type="ECO:0000256" key="3">
    <source>
        <dbReference type="ARBA" id="ARBA00004887"/>
    </source>
</evidence>
<dbReference type="NCBIfam" id="NF006767">
    <property type="entry name" value="PRK09289.1"/>
    <property type="match status" value="1"/>
</dbReference>
<comment type="caution">
    <text evidence="13">The sequence shown here is derived from an EMBL/GenBank/DDBJ whole genome shotgun (WGS) entry which is preliminary data.</text>
</comment>
<dbReference type="PANTHER" id="PTHR21098">
    <property type="entry name" value="RIBOFLAVIN SYNTHASE ALPHA CHAIN"/>
    <property type="match status" value="1"/>
</dbReference>
<dbReference type="Pfam" id="PF00677">
    <property type="entry name" value="Lum_binding"/>
    <property type="match status" value="2"/>
</dbReference>
<dbReference type="InterPro" id="IPR001783">
    <property type="entry name" value="Lumazine-bd"/>
</dbReference>
<dbReference type="FunFam" id="2.40.30.20:FF:000004">
    <property type="entry name" value="Riboflavin synthase, alpha subunit"/>
    <property type="match status" value="1"/>
</dbReference>
<comment type="function">
    <text evidence="2">Catalyzes the dismutation of two molecules of 6,7-dimethyl-8-ribityllumazine, resulting in the formation of riboflavin and 5-amino-6-(D-ribitylamino)uracil.</text>
</comment>
<evidence type="ECO:0000256" key="1">
    <source>
        <dbReference type="ARBA" id="ARBA00000968"/>
    </source>
</evidence>
<accession>A0A8J2V2F9</accession>
<dbReference type="Gene3D" id="2.40.30.20">
    <property type="match status" value="2"/>
</dbReference>
<evidence type="ECO:0000256" key="5">
    <source>
        <dbReference type="ARBA" id="ARBA00012827"/>
    </source>
</evidence>
<evidence type="ECO:0000256" key="10">
    <source>
        <dbReference type="NCBIfam" id="TIGR00187"/>
    </source>
</evidence>
<dbReference type="CDD" id="cd00402">
    <property type="entry name" value="Riboflavin_synthase_like"/>
    <property type="match status" value="1"/>
</dbReference>
<feature type="repeat" description="Lumazine-binding" evidence="11">
    <location>
        <begin position="97"/>
        <end position="193"/>
    </location>
</feature>
<evidence type="ECO:0000256" key="11">
    <source>
        <dbReference type="PROSITE-ProRule" id="PRU00524"/>
    </source>
</evidence>
<dbReference type="Proteomes" id="UP000613582">
    <property type="component" value="Unassembled WGS sequence"/>
</dbReference>
<dbReference type="InterPro" id="IPR023366">
    <property type="entry name" value="ATP_synth_asu-like_sf"/>
</dbReference>
<name>A0A8J2V2F9_9PROT</name>
<feature type="repeat" description="Lumazine-binding" evidence="11">
    <location>
        <begin position="1"/>
        <end position="96"/>
    </location>
</feature>
<evidence type="ECO:0000256" key="2">
    <source>
        <dbReference type="ARBA" id="ARBA00002803"/>
    </source>
</evidence>
<evidence type="ECO:0000256" key="7">
    <source>
        <dbReference type="ARBA" id="ARBA00022619"/>
    </source>
</evidence>
<dbReference type="PROSITE" id="PS51177">
    <property type="entry name" value="LUMAZINE_BIND"/>
    <property type="match status" value="2"/>
</dbReference>
<keyword evidence="8" id="KW-0808">Transferase</keyword>
<dbReference type="GO" id="GO:0009231">
    <property type="term" value="P:riboflavin biosynthetic process"/>
    <property type="evidence" value="ECO:0007669"/>
    <property type="project" value="UniProtKB-KW"/>
</dbReference>
<dbReference type="PANTHER" id="PTHR21098:SF0">
    <property type="entry name" value="RIBOFLAVIN SYNTHASE"/>
    <property type="match status" value="1"/>
</dbReference>
<sequence>MFTGLVEEMGTVRSIAKSADSFTLTIGARVVLDGVKFGDSINVNGVCLSVTGFSDSEFTVGLAPETLKRTSLGQLVEGDRVNLERSATPQTRLGGHYVQGHVDATGEIIEFREDADALWVTIRTSPELMKYIVTKGYITIDGTSLTVVDTGADWFNVTLIAHTQELIVLPRKKPGDLVNLEVDIIAKYVEKLVAANADHSVTPSQTQLASKGGQ</sequence>
<dbReference type="AlphaFoldDB" id="A0A8J2V2F9"/>
<keyword evidence="9" id="KW-0677">Repeat</keyword>
<evidence type="ECO:0000256" key="6">
    <source>
        <dbReference type="ARBA" id="ARBA00013950"/>
    </source>
</evidence>
<comment type="pathway">
    <text evidence="3">Cofactor biosynthesis; riboflavin biosynthesis; riboflavin from 2-hydroxy-3-oxobutyl phosphate and 5-amino-6-(D-ribitylamino)uracil: step 2/2.</text>
</comment>
<reference evidence="13" key="2">
    <citation type="submission" date="2020-09" db="EMBL/GenBank/DDBJ databases">
        <authorList>
            <person name="Sun Q."/>
            <person name="Zhou Y."/>
        </authorList>
    </citation>
    <scope>NUCLEOTIDE SEQUENCE</scope>
    <source>
        <strain evidence="13">CGMCC 1.12921</strain>
    </source>
</reference>
<reference evidence="13" key="1">
    <citation type="journal article" date="2014" name="Int. J. Syst. Evol. Microbiol.">
        <title>Complete genome sequence of Corynebacterium casei LMG S-19264T (=DSM 44701T), isolated from a smear-ripened cheese.</title>
        <authorList>
            <consortium name="US DOE Joint Genome Institute (JGI-PGF)"/>
            <person name="Walter F."/>
            <person name="Albersmeier A."/>
            <person name="Kalinowski J."/>
            <person name="Ruckert C."/>
        </authorList>
    </citation>
    <scope>NUCLEOTIDE SEQUENCE</scope>
    <source>
        <strain evidence="13">CGMCC 1.12921</strain>
    </source>
</reference>
<dbReference type="EMBL" id="BMGH01000002">
    <property type="protein sequence ID" value="GGD18823.1"/>
    <property type="molecule type" value="Genomic_DNA"/>
</dbReference>
<organism evidence="13 14">
    <name type="scientific">Aquisalinus flavus</name>
    <dbReference type="NCBI Taxonomy" id="1526572"/>
    <lineage>
        <taxon>Bacteria</taxon>
        <taxon>Pseudomonadati</taxon>
        <taxon>Pseudomonadota</taxon>
        <taxon>Alphaproteobacteria</taxon>
        <taxon>Parvularculales</taxon>
        <taxon>Parvularculaceae</taxon>
        <taxon>Aquisalinus</taxon>
    </lineage>
</organism>
<dbReference type="FunFam" id="2.40.30.20:FF:000003">
    <property type="entry name" value="Riboflavin synthase, alpha subunit"/>
    <property type="match status" value="1"/>
</dbReference>